<evidence type="ECO:0000313" key="9">
    <source>
        <dbReference type="EMBL" id="KPG34892.1"/>
    </source>
</evidence>
<dbReference type="OrthoDB" id="4326943at2"/>
<dbReference type="PANTHER" id="PTHR30629:SF2">
    <property type="entry name" value="PROPHAGE INTEGRASE INTS-RELATED"/>
    <property type="match status" value="1"/>
</dbReference>
<dbReference type="GO" id="GO:0006310">
    <property type="term" value="P:DNA recombination"/>
    <property type="evidence" value="ECO:0007669"/>
    <property type="project" value="UniProtKB-KW"/>
</dbReference>
<sequence>MQRRTRGDGGLYKRADGLWIGAVEISSPDGGRKRRTVSSKDKGTALNKLRALRAEVEAGRIPSSSKTTVAQWLTHWLETIHAPQVRPTTYRYYEQVIRLYLVPALGDKRLDRLTPEDIRGMHRVVQQTSTRNAQKAHQVLQKALADAQREGVVGRNVVLGMAKPKHAAAERMALSASEVKHLLRTTFENGDPLATRWAAAFLTGARQGELLGLTWDRVDLDAGVLDFAWQLQQLYGTLPAGFEYRPCHKALMWTRPKSHAGKRAVPITDALRELLRTRHAGASGPNPHNLVWHHPDGRPVSPREDFQAWKQLLARAGMESVPLHSARHTAASMLQGAGVAEETRMRIMGHSSVQAQRGYVHVDQSQARAAVAMLDGLLQSPADGGEASLPMD</sequence>
<dbReference type="InterPro" id="IPR002104">
    <property type="entry name" value="Integrase_catalytic"/>
</dbReference>
<dbReference type="InterPro" id="IPR010998">
    <property type="entry name" value="Integrase_recombinase_N"/>
</dbReference>
<dbReference type="InterPro" id="IPR044068">
    <property type="entry name" value="CB"/>
</dbReference>
<feature type="domain" description="Tyr recombinase" evidence="6">
    <location>
        <begin position="169"/>
        <end position="372"/>
    </location>
</feature>
<protein>
    <recommendedName>
        <fullName evidence="12">Integrase</fullName>
    </recommendedName>
</protein>
<proteinExistence type="inferred from homology"/>
<feature type="domain" description="Core-binding (CB)" evidence="7">
    <location>
        <begin position="67"/>
        <end position="148"/>
    </location>
</feature>
<evidence type="ECO:0008006" key="12">
    <source>
        <dbReference type="Google" id="ProtNLM"/>
    </source>
</evidence>
<dbReference type="GeneID" id="45763495"/>
<dbReference type="Gene3D" id="1.10.443.10">
    <property type="entry name" value="Intergrase catalytic core"/>
    <property type="match status" value="1"/>
</dbReference>
<dbReference type="GO" id="GO:0015074">
    <property type="term" value="P:DNA integration"/>
    <property type="evidence" value="ECO:0007669"/>
    <property type="project" value="UniProtKB-KW"/>
</dbReference>
<evidence type="ECO:0000256" key="4">
    <source>
        <dbReference type="ARBA" id="ARBA00023172"/>
    </source>
</evidence>
<dbReference type="KEGG" id="miz:BAB75_06230"/>
<keyword evidence="11" id="KW-1185">Reference proteome</keyword>
<evidence type="ECO:0000259" key="6">
    <source>
        <dbReference type="PROSITE" id="PS51898"/>
    </source>
</evidence>
<dbReference type="Pfam" id="PF14659">
    <property type="entry name" value="Phage_int_SAM_3"/>
    <property type="match status" value="1"/>
</dbReference>
<dbReference type="EMBL" id="LJFO01000013">
    <property type="protein sequence ID" value="KPG06386.1"/>
    <property type="molecule type" value="Genomic_DNA"/>
</dbReference>
<dbReference type="PROSITE" id="PS51898">
    <property type="entry name" value="TYR_RECOMBINASE"/>
    <property type="match status" value="1"/>
</dbReference>
<dbReference type="PROSITE" id="PS51900">
    <property type="entry name" value="CB"/>
    <property type="match status" value="1"/>
</dbReference>
<keyword evidence="3 5" id="KW-0238">DNA-binding</keyword>
<dbReference type="InterPro" id="IPR011010">
    <property type="entry name" value="DNA_brk_join_enz"/>
</dbReference>
<gene>
    <name evidence="8" type="ORF">AN908_21560</name>
    <name evidence="9" type="ORF">AN912_09590</name>
</gene>
<dbReference type="CDD" id="cd01189">
    <property type="entry name" value="INT_ICEBs1_C_like"/>
    <property type="match status" value="1"/>
</dbReference>
<dbReference type="InterPro" id="IPR050808">
    <property type="entry name" value="Phage_Integrase"/>
</dbReference>
<dbReference type="InterPro" id="IPR004107">
    <property type="entry name" value="Integrase_SAM-like_N"/>
</dbReference>
<dbReference type="Gene3D" id="1.10.150.130">
    <property type="match status" value="1"/>
</dbReference>
<keyword evidence="4" id="KW-0233">DNA recombination</keyword>
<dbReference type="Pfam" id="PF00589">
    <property type="entry name" value="Phage_integrase"/>
    <property type="match status" value="1"/>
</dbReference>
<organism evidence="8 10">
    <name type="scientific">Mycobacteroides immunogenum</name>
    <dbReference type="NCBI Taxonomy" id="83262"/>
    <lineage>
        <taxon>Bacteria</taxon>
        <taxon>Bacillati</taxon>
        <taxon>Actinomycetota</taxon>
        <taxon>Actinomycetes</taxon>
        <taxon>Mycobacteriales</taxon>
        <taxon>Mycobacteriaceae</taxon>
        <taxon>Mycobacteroides</taxon>
    </lineage>
</organism>
<dbReference type="InterPro" id="IPR013762">
    <property type="entry name" value="Integrase-like_cat_sf"/>
</dbReference>
<comment type="caution">
    <text evidence="8">The sequence shown here is derived from an EMBL/GenBank/DDBJ whole genome shotgun (WGS) entry which is preliminary data.</text>
</comment>
<evidence type="ECO:0000256" key="5">
    <source>
        <dbReference type="PROSITE-ProRule" id="PRU01248"/>
    </source>
</evidence>
<dbReference type="GO" id="GO:0003677">
    <property type="term" value="F:DNA binding"/>
    <property type="evidence" value="ECO:0007669"/>
    <property type="project" value="UniProtKB-UniRule"/>
</dbReference>
<evidence type="ECO:0000259" key="7">
    <source>
        <dbReference type="PROSITE" id="PS51900"/>
    </source>
</evidence>
<dbReference type="Proteomes" id="UP000037843">
    <property type="component" value="Unassembled WGS sequence"/>
</dbReference>
<dbReference type="AlphaFoldDB" id="A0A7V8LLM5"/>
<dbReference type="SUPFAM" id="SSF56349">
    <property type="entry name" value="DNA breaking-rejoining enzymes"/>
    <property type="match status" value="1"/>
</dbReference>
<evidence type="ECO:0000313" key="11">
    <source>
        <dbReference type="Proteomes" id="UP000037962"/>
    </source>
</evidence>
<dbReference type="Proteomes" id="UP000037962">
    <property type="component" value="Unassembled WGS sequence"/>
</dbReference>
<evidence type="ECO:0000313" key="8">
    <source>
        <dbReference type="EMBL" id="KPG06386.1"/>
    </source>
</evidence>
<evidence type="ECO:0000256" key="3">
    <source>
        <dbReference type="ARBA" id="ARBA00023125"/>
    </source>
</evidence>
<evidence type="ECO:0000256" key="2">
    <source>
        <dbReference type="ARBA" id="ARBA00022908"/>
    </source>
</evidence>
<reference evidence="10 11" key="1">
    <citation type="submission" date="2015-09" db="EMBL/GenBank/DDBJ databases">
        <title>Genome Sequences of Mycobacterium immunogenum Isolates, Recuperated from a Chloraminated Drinking Water Distribution System Simulator Subjected to Episodes of Nitrification.</title>
        <authorList>
            <person name="Gomez-Alvarez V."/>
            <person name="Revetta R.P."/>
        </authorList>
    </citation>
    <scope>NUCLEOTIDE SEQUENCE [LARGE SCALE GENOMIC DNA]</scope>
    <source>
        <strain evidence="8 10">H008</strain>
        <strain evidence="9 11">H076</strain>
    </source>
</reference>
<dbReference type="PANTHER" id="PTHR30629">
    <property type="entry name" value="PROPHAGE INTEGRASE"/>
    <property type="match status" value="1"/>
</dbReference>
<evidence type="ECO:0000313" key="10">
    <source>
        <dbReference type="Proteomes" id="UP000037843"/>
    </source>
</evidence>
<accession>A0A7V8LLM5</accession>
<name>A0A7V8LLM5_9MYCO</name>
<dbReference type="RefSeq" id="WP_043079692.1">
    <property type="nucleotide sequence ID" value="NZ_CP011530.1"/>
</dbReference>
<comment type="similarity">
    <text evidence="1">Belongs to the 'phage' integrase family.</text>
</comment>
<keyword evidence="2" id="KW-0229">DNA integration</keyword>
<dbReference type="EMBL" id="LJFS01000009">
    <property type="protein sequence ID" value="KPG34892.1"/>
    <property type="molecule type" value="Genomic_DNA"/>
</dbReference>
<evidence type="ECO:0000256" key="1">
    <source>
        <dbReference type="ARBA" id="ARBA00008857"/>
    </source>
</evidence>